<proteinExistence type="predicted"/>
<dbReference type="EMBL" id="BARU01001338">
    <property type="protein sequence ID" value="GAH30884.1"/>
    <property type="molecule type" value="Genomic_DNA"/>
</dbReference>
<organism evidence="1">
    <name type="scientific">marine sediment metagenome</name>
    <dbReference type="NCBI Taxonomy" id="412755"/>
    <lineage>
        <taxon>unclassified sequences</taxon>
        <taxon>metagenomes</taxon>
        <taxon>ecological metagenomes</taxon>
    </lineage>
</organism>
<dbReference type="AlphaFoldDB" id="X1FNC8"/>
<protein>
    <recommendedName>
        <fullName evidence="2">Antitoxin Xre/MbcA/ParS-like toxin-binding domain-containing protein</fullName>
    </recommendedName>
</protein>
<sequence>MSTQRIGAFDTVAEQDYLHFYENERLKYQDVVRTLQFSHEDVAKATRVPLGSVRYDDGKIPRELRARIREWAVLLNLVAGHFKGDTQQTVSWFTVPNPLLGDVAPRDMIRFGRYKKLYKFVLNALAENRR</sequence>
<comment type="caution">
    <text evidence="1">The sequence shown here is derived from an EMBL/GenBank/DDBJ whole genome shotgun (WGS) entry which is preliminary data.</text>
</comment>
<name>X1FNC8_9ZZZZ</name>
<evidence type="ECO:0008006" key="2">
    <source>
        <dbReference type="Google" id="ProtNLM"/>
    </source>
</evidence>
<evidence type="ECO:0000313" key="1">
    <source>
        <dbReference type="EMBL" id="GAH30884.1"/>
    </source>
</evidence>
<reference evidence="1" key="1">
    <citation type="journal article" date="2014" name="Front. Microbiol.">
        <title>High frequency of phylogenetically diverse reductive dehalogenase-homologous genes in deep subseafloor sedimentary metagenomes.</title>
        <authorList>
            <person name="Kawai M."/>
            <person name="Futagami T."/>
            <person name="Toyoda A."/>
            <person name="Takaki Y."/>
            <person name="Nishi S."/>
            <person name="Hori S."/>
            <person name="Arai W."/>
            <person name="Tsubouchi T."/>
            <person name="Morono Y."/>
            <person name="Uchiyama I."/>
            <person name="Ito T."/>
            <person name="Fujiyama A."/>
            <person name="Inagaki F."/>
            <person name="Takami H."/>
        </authorList>
    </citation>
    <scope>NUCLEOTIDE SEQUENCE</scope>
    <source>
        <strain evidence="1">Expedition CK06-06</strain>
    </source>
</reference>
<gene>
    <name evidence="1" type="ORF">S03H2_03581</name>
</gene>
<accession>X1FNC8</accession>